<protein>
    <submittedName>
        <fullName evidence="2">Uncharacterized protein</fullName>
    </submittedName>
</protein>
<feature type="region of interest" description="Disordered" evidence="1">
    <location>
        <begin position="571"/>
        <end position="648"/>
    </location>
</feature>
<evidence type="ECO:0000313" key="3">
    <source>
        <dbReference type="Proteomes" id="UP000244855"/>
    </source>
</evidence>
<feature type="compositionally biased region" description="Basic and acidic residues" evidence="1">
    <location>
        <begin position="930"/>
        <end position="966"/>
    </location>
</feature>
<feature type="region of interest" description="Disordered" evidence="1">
    <location>
        <begin position="930"/>
        <end position="989"/>
    </location>
</feature>
<feature type="region of interest" description="Disordered" evidence="1">
    <location>
        <begin position="166"/>
        <end position="289"/>
    </location>
</feature>
<evidence type="ECO:0000256" key="1">
    <source>
        <dbReference type="SAM" id="MobiDB-lite"/>
    </source>
</evidence>
<feature type="compositionally biased region" description="Polar residues" evidence="1">
    <location>
        <begin position="720"/>
        <end position="732"/>
    </location>
</feature>
<feature type="compositionally biased region" description="Basic and acidic residues" evidence="1">
    <location>
        <begin position="110"/>
        <end position="122"/>
    </location>
</feature>
<accession>A0A2V1EEZ5</accession>
<feature type="region of interest" description="Disordered" evidence="1">
    <location>
        <begin position="437"/>
        <end position="478"/>
    </location>
</feature>
<dbReference type="AlphaFoldDB" id="A0A2V1EEZ5"/>
<reference evidence="2 3" key="1">
    <citation type="journal article" date="2018" name="Sci. Rep.">
        <title>Comparative genomics provides insights into the lifestyle and reveals functional heterogeneity of dark septate endophytic fungi.</title>
        <authorList>
            <person name="Knapp D.G."/>
            <person name="Nemeth J.B."/>
            <person name="Barry K."/>
            <person name="Hainaut M."/>
            <person name="Henrissat B."/>
            <person name="Johnson J."/>
            <person name="Kuo A."/>
            <person name="Lim J.H.P."/>
            <person name="Lipzen A."/>
            <person name="Nolan M."/>
            <person name="Ohm R.A."/>
            <person name="Tamas L."/>
            <person name="Grigoriev I.V."/>
            <person name="Spatafora J.W."/>
            <person name="Nagy L.G."/>
            <person name="Kovacs G.M."/>
        </authorList>
    </citation>
    <scope>NUCLEOTIDE SEQUENCE [LARGE SCALE GENOMIC DNA]</scope>
    <source>
        <strain evidence="2 3">DSE2036</strain>
    </source>
</reference>
<feature type="region of interest" description="Disordered" evidence="1">
    <location>
        <begin position="716"/>
        <end position="752"/>
    </location>
</feature>
<name>A0A2V1EEZ5_9PLEO</name>
<feature type="compositionally biased region" description="Polar residues" evidence="1">
    <location>
        <begin position="967"/>
        <end position="980"/>
    </location>
</feature>
<feature type="region of interest" description="Disordered" evidence="1">
    <location>
        <begin position="350"/>
        <end position="398"/>
    </location>
</feature>
<organism evidence="2 3">
    <name type="scientific">Periconia macrospinosa</name>
    <dbReference type="NCBI Taxonomy" id="97972"/>
    <lineage>
        <taxon>Eukaryota</taxon>
        <taxon>Fungi</taxon>
        <taxon>Dikarya</taxon>
        <taxon>Ascomycota</taxon>
        <taxon>Pezizomycotina</taxon>
        <taxon>Dothideomycetes</taxon>
        <taxon>Pleosporomycetidae</taxon>
        <taxon>Pleosporales</taxon>
        <taxon>Massarineae</taxon>
        <taxon>Periconiaceae</taxon>
        <taxon>Periconia</taxon>
    </lineage>
</organism>
<feature type="compositionally biased region" description="Basic residues" evidence="1">
    <location>
        <begin position="189"/>
        <end position="198"/>
    </location>
</feature>
<dbReference type="Proteomes" id="UP000244855">
    <property type="component" value="Unassembled WGS sequence"/>
</dbReference>
<feature type="compositionally biased region" description="Basic and acidic residues" evidence="1">
    <location>
        <begin position="381"/>
        <end position="392"/>
    </location>
</feature>
<evidence type="ECO:0000313" key="2">
    <source>
        <dbReference type="EMBL" id="PVI07885.1"/>
    </source>
</evidence>
<feature type="compositionally biased region" description="Polar residues" evidence="1">
    <location>
        <begin position="204"/>
        <end position="217"/>
    </location>
</feature>
<proteinExistence type="predicted"/>
<dbReference type="EMBL" id="KZ805302">
    <property type="protein sequence ID" value="PVI07885.1"/>
    <property type="molecule type" value="Genomic_DNA"/>
</dbReference>
<feature type="compositionally biased region" description="Polar residues" evidence="1">
    <location>
        <begin position="446"/>
        <end position="478"/>
    </location>
</feature>
<feature type="region of interest" description="Disordered" evidence="1">
    <location>
        <begin position="832"/>
        <end position="858"/>
    </location>
</feature>
<gene>
    <name evidence="2" type="ORF">DM02DRAFT_666355</name>
</gene>
<feature type="region of interest" description="Disordered" evidence="1">
    <location>
        <begin position="110"/>
        <end position="130"/>
    </location>
</feature>
<feature type="compositionally biased region" description="Basic and acidic residues" evidence="1">
    <location>
        <begin position="832"/>
        <end position="844"/>
    </location>
</feature>
<feature type="region of interest" description="Disordered" evidence="1">
    <location>
        <begin position="493"/>
        <end position="559"/>
    </location>
</feature>
<feature type="compositionally biased region" description="Low complexity" evidence="1">
    <location>
        <begin position="362"/>
        <end position="377"/>
    </location>
</feature>
<sequence>MATKLCCTAVDESRTSSPQLPNAPITEATPVRLPLTSHQTQSQSSRFTSAQTGDLCEIRDIFQNASGNLPSPSPPIKAGRARFIKPSLYSLHSLHKMKSVHSLIRRKLSKDLSKKSSSEHARASGAAKNIAAGATGIPDIASKHSKGPPNLQLKLTRFDLKENLLSDKQPHEGGYDPDAEVLDDIGKNMGKRPLKRPSLHNIEWSPSTASIPTPESSSKSRHSQPVPQLEPYQIKRQSKSLSTPLPKIFSSPDLQITPSNTRERKQRRSHSATSVELPAPSPLSPLRLPSLRGTDIEGIAWSAALNESLRLSQIPVSSEGRVPVAQSKASFEVPGETKTRDTSLVKLQTKGIPTPDIRVQEPTATSTPRPSTSLPCTIRVKSRDAKDQTSKAEDDEDYAYDDPRASIHLHSMRISHHLRSESLLSWENLKDPSELSAHIRHPLRDGSNSDLSQSSRMQTQLSRHNRQTSSSGFASSNVPSKWGRVISNEIREDKSSIYSSRPQSPPDGCGSSLTNAAKPVNPHEVQESVPSNDPRLRRSNSSSAALPIVHKTPADPPKLASFATSINQLSSGNKRLARSNSSSSTKKSKFREEFSPSPPKRRITASVSIMRLLNPKRSSLRSRSEANIRPSVDPSVDGSPEATHTTCRERRLSRSMVSLEREQEALGKDQKCSPMWEKALATHQDERAAFFVSKDRNLAVMSSPFRERSASVARIRHSVDSNTPPSETNSLKRFSAPPFSPPSPDDAARVEHDAPSGRRIAIVGKNATDMSFSDEIQRCFDQQSDSIETVGAWGRYPSHSRDERTLSAGHLDSVQTRDFALEAAINFATGKDRKTREDGVDPAERPVSPPLLPGEKKRKKKIGNMRMVKSNSMTFGKSFLRNYTKLFKSQSIEFQKHGRGHRSSISSGGTLEYPELELLPDVWRRGIIEERSGEHSHSSSDNKDENEGHDSGKKGKEMAREQDSRSTLRPLNSIISQPESTVPGLDGQLDLPPVKDNARVLSAYYENCLPTYPRASVELDCGREDFGVPSRRSFDSKCVSMHTRTLPGRFPKHSRNESRVSRFSVVSTASMRPSFVSSGENQNSMDQVSIASVRRSTMDLIAIYKEQEVTEREKVLSLMRAESKKENQMLAGL</sequence>
<keyword evidence="3" id="KW-1185">Reference proteome</keyword>
<dbReference type="OrthoDB" id="3437384at2759"/>